<dbReference type="CDD" id="cd00170">
    <property type="entry name" value="SEC14"/>
    <property type="match status" value="1"/>
</dbReference>
<sequence>MGKRSAVVAHTKVDIAARSPAMPETRTFTENELREFDVTNPDEGKEFNKRAEILLGETPAKRAQSLKEFRKKLEMIEDFEPKTDDDRFLLRFLRARKFDVDKAYKLMRNFYKVRLQNPQRYVPIGLGPRDFKHLYELNCAVLLRHRNPLDGTVIVLCRFGKWKPSTGFGPLDVYTPAVYGGELIMDQPEVQLNGFTFILDLQGLEYNWILKYVTPDYITQMLGFAQESYPLRIKKVHIINQSYLWSIGYAIGRPFVPSKLRERYHLHGSNMSSLHQHIPREILPEELGGLTGPLDYWFYDCIYKLHDRIVKESHYGYGV</sequence>
<dbReference type="Pfam" id="PF00650">
    <property type="entry name" value="CRAL_TRIO"/>
    <property type="match status" value="1"/>
</dbReference>
<dbReference type="SMART" id="SM01100">
    <property type="entry name" value="CRAL_TRIO_N"/>
    <property type="match status" value="1"/>
</dbReference>
<evidence type="ECO:0000313" key="2">
    <source>
        <dbReference type="EnsemblMetazoa" id="XP_022647029"/>
    </source>
</evidence>
<proteinExistence type="predicted"/>
<keyword evidence="3" id="KW-1185">Reference proteome</keyword>
<dbReference type="GO" id="GO:1902936">
    <property type="term" value="F:phosphatidylinositol bisphosphate binding"/>
    <property type="evidence" value="ECO:0007669"/>
    <property type="project" value="TreeGrafter"/>
</dbReference>
<dbReference type="InterPro" id="IPR036273">
    <property type="entry name" value="CRAL/TRIO_N_dom_sf"/>
</dbReference>
<dbReference type="Gene3D" id="3.40.525.10">
    <property type="entry name" value="CRAL-TRIO lipid binding domain"/>
    <property type="match status" value="1"/>
</dbReference>
<organism evidence="2 3">
    <name type="scientific">Varroa destructor</name>
    <name type="common">Honeybee mite</name>
    <dbReference type="NCBI Taxonomy" id="109461"/>
    <lineage>
        <taxon>Eukaryota</taxon>
        <taxon>Metazoa</taxon>
        <taxon>Ecdysozoa</taxon>
        <taxon>Arthropoda</taxon>
        <taxon>Chelicerata</taxon>
        <taxon>Arachnida</taxon>
        <taxon>Acari</taxon>
        <taxon>Parasitiformes</taxon>
        <taxon>Mesostigmata</taxon>
        <taxon>Gamasina</taxon>
        <taxon>Dermanyssoidea</taxon>
        <taxon>Varroidae</taxon>
        <taxon>Varroa</taxon>
    </lineage>
</organism>
<reference evidence="2" key="1">
    <citation type="submission" date="2021-01" db="UniProtKB">
        <authorList>
            <consortium name="EnsemblMetazoa"/>
        </authorList>
    </citation>
    <scope>IDENTIFICATION</scope>
</reference>
<dbReference type="Pfam" id="PF03765">
    <property type="entry name" value="CRAL_TRIO_N"/>
    <property type="match status" value="1"/>
</dbReference>
<dbReference type="Gene3D" id="1.10.8.20">
    <property type="entry name" value="N-terminal domain of phosphatidylinositol transfer protein sec14p"/>
    <property type="match status" value="1"/>
</dbReference>
<dbReference type="AlphaFoldDB" id="A0A7M7JAM8"/>
<dbReference type="RefSeq" id="XP_022647029.1">
    <property type="nucleotide sequence ID" value="XM_022791294.1"/>
</dbReference>
<dbReference type="KEGG" id="vde:111244323"/>
<dbReference type="PROSITE" id="PS50191">
    <property type="entry name" value="CRAL_TRIO"/>
    <property type="match status" value="1"/>
</dbReference>
<name>A0A7M7JAM8_VARDE</name>
<dbReference type="Proteomes" id="UP000594260">
    <property type="component" value="Unplaced"/>
</dbReference>
<dbReference type="OrthoDB" id="75724at2759"/>
<accession>A0A7M7JAM8</accession>
<dbReference type="InParanoid" id="A0A7M7JAM8"/>
<evidence type="ECO:0000313" key="3">
    <source>
        <dbReference type="Proteomes" id="UP000594260"/>
    </source>
</evidence>
<evidence type="ECO:0000259" key="1">
    <source>
        <dbReference type="PROSITE" id="PS50191"/>
    </source>
</evidence>
<dbReference type="InterPro" id="IPR011074">
    <property type="entry name" value="CRAL/TRIO_N_dom"/>
</dbReference>
<dbReference type="SMART" id="SM00516">
    <property type="entry name" value="SEC14"/>
    <property type="match status" value="1"/>
</dbReference>
<dbReference type="EnsemblMetazoa" id="XM_022791294">
    <property type="protein sequence ID" value="XP_022647029"/>
    <property type="gene ID" value="LOC111244323"/>
</dbReference>
<dbReference type="SUPFAM" id="SSF46938">
    <property type="entry name" value="CRAL/TRIO N-terminal domain"/>
    <property type="match status" value="1"/>
</dbReference>
<dbReference type="GO" id="GO:0016020">
    <property type="term" value="C:membrane"/>
    <property type="evidence" value="ECO:0007669"/>
    <property type="project" value="TreeGrafter"/>
</dbReference>
<dbReference type="Gene3D" id="1.20.5.1200">
    <property type="entry name" value="Alpha-tocopherol transfer"/>
    <property type="match status" value="1"/>
</dbReference>
<dbReference type="PANTHER" id="PTHR10174">
    <property type="entry name" value="ALPHA-TOCOPHEROL TRANSFER PROTEIN-RELATED"/>
    <property type="match status" value="1"/>
</dbReference>
<dbReference type="InterPro" id="IPR036865">
    <property type="entry name" value="CRAL-TRIO_dom_sf"/>
</dbReference>
<dbReference type="SUPFAM" id="SSF52087">
    <property type="entry name" value="CRAL/TRIO domain"/>
    <property type="match status" value="1"/>
</dbReference>
<protein>
    <recommendedName>
        <fullName evidence="1">CRAL-TRIO domain-containing protein</fullName>
    </recommendedName>
</protein>
<dbReference type="InterPro" id="IPR001251">
    <property type="entry name" value="CRAL-TRIO_dom"/>
</dbReference>
<dbReference type="PRINTS" id="PR00180">
    <property type="entry name" value="CRETINALDHBP"/>
</dbReference>
<dbReference type="GeneID" id="111244323"/>
<feature type="domain" description="CRAL-TRIO" evidence="1">
    <location>
        <begin position="150"/>
        <end position="295"/>
    </location>
</feature>
<dbReference type="PANTHER" id="PTHR10174:SF130">
    <property type="entry name" value="ALPHA-TOCOPHEROL TRANSFER PROTEIN-LIKE"/>
    <property type="match status" value="1"/>
</dbReference>